<dbReference type="SUPFAM" id="SSF53807">
    <property type="entry name" value="Helical backbone' metal receptor"/>
    <property type="match status" value="1"/>
</dbReference>
<protein>
    <recommendedName>
        <fullName evidence="1">Fe/B12 periplasmic-binding domain-containing protein</fullName>
    </recommendedName>
</protein>
<dbReference type="RefSeq" id="WP_095641577.1">
    <property type="nucleotide sequence ID" value="NZ_LMVO01000001.1"/>
</dbReference>
<dbReference type="PANTHER" id="PTHR30535">
    <property type="entry name" value="VITAMIN B12-BINDING PROTEIN"/>
    <property type="match status" value="1"/>
</dbReference>
<dbReference type="Gene3D" id="1.20.58.2180">
    <property type="match status" value="1"/>
</dbReference>
<dbReference type="EMBL" id="LMVO01000001">
    <property type="protein sequence ID" value="PAV10115.1"/>
    <property type="molecule type" value="Genomic_DNA"/>
</dbReference>
<name>A0AAX0Q970_9EURY</name>
<dbReference type="InterPro" id="IPR002491">
    <property type="entry name" value="ABC_transptr_periplasmic_BD"/>
</dbReference>
<dbReference type="Gene3D" id="3.40.50.1980">
    <property type="entry name" value="Nitrogenase molybdenum iron protein domain"/>
    <property type="match status" value="2"/>
</dbReference>
<evidence type="ECO:0000313" key="3">
    <source>
        <dbReference type="Proteomes" id="UP000243820"/>
    </source>
</evidence>
<accession>A0AAX0Q970</accession>
<dbReference type="PROSITE" id="PS50983">
    <property type="entry name" value="FE_B12_PBP"/>
    <property type="match status" value="1"/>
</dbReference>
<evidence type="ECO:0000259" key="1">
    <source>
        <dbReference type="PROSITE" id="PS50983"/>
    </source>
</evidence>
<dbReference type="Proteomes" id="UP000243820">
    <property type="component" value="Unassembled WGS sequence"/>
</dbReference>
<dbReference type="PANTHER" id="PTHR30535:SF34">
    <property type="entry name" value="MOLYBDATE-BINDING PROTEIN MOLA"/>
    <property type="match status" value="1"/>
</dbReference>
<gene>
    <name evidence="2" type="ORF">ASJ83_06580</name>
</gene>
<evidence type="ECO:0000313" key="2">
    <source>
        <dbReference type="EMBL" id="PAV10115.1"/>
    </source>
</evidence>
<comment type="caution">
    <text evidence="2">The sequence shown here is derived from an EMBL/GenBank/DDBJ whole genome shotgun (WGS) entry which is preliminary data.</text>
</comment>
<dbReference type="InterPro" id="IPR050902">
    <property type="entry name" value="ABC_Transporter_SBP"/>
</dbReference>
<dbReference type="AlphaFoldDB" id="A0AAX0Q970"/>
<proteinExistence type="predicted"/>
<dbReference type="Pfam" id="PF01497">
    <property type="entry name" value="Peripla_BP_2"/>
    <property type="match status" value="1"/>
</dbReference>
<sequence length="314" mass="34253">MTGAEVVIPAEIHTVVNLWPASNSVMLCMGAGDKLVGTTAFTKKLFWSQKVYPGIVDVPVATDNVEELLTLSPDLIITPQQKTAETLRAAGLPAICLMFSDYDTMKQAFTILGQAFGGEYIEKAAKWSDLVDQNTARVQAAVGSIPEDKKPVVYYIQGQSNQGLYATFSANSIMEDWTEVSGGIFASTLLNLSGTTASAEDVLALNPDVVIIGGPAQHELYEELMAAEEWKGINAVKNGRVYTNPNGLFPWERFGMESALQILFAASVIHPDLFQVDMVSEVQDFYKEFVGIELTKEEAQNMIKGYGPKGEDYT</sequence>
<keyword evidence="3" id="KW-1185">Reference proteome</keyword>
<reference evidence="2 3" key="1">
    <citation type="journal article" date="2017" name="BMC Genomics">
        <title>Genomic analysis of methanogenic archaea reveals a shift towards energy conservation.</title>
        <authorList>
            <person name="Gilmore S.P."/>
            <person name="Henske J.K."/>
            <person name="Sexton J.A."/>
            <person name="Solomon K.V."/>
            <person name="Seppala S."/>
            <person name="Yoo J.I."/>
            <person name="Huyett L.M."/>
            <person name="Pressman A."/>
            <person name="Cogan J.Z."/>
            <person name="Kivenson V."/>
            <person name="Peng X."/>
            <person name="Tan Y."/>
            <person name="Valentine D.L."/>
            <person name="O'Malley M.A."/>
        </authorList>
    </citation>
    <scope>NUCLEOTIDE SEQUENCE [LARGE SCALE GENOMIC DNA]</scope>
    <source>
        <strain evidence="2 3">XII</strain>
    </source>
</reference>
<feature type="domain" description="Fe/B12 periplasmic-binding" evidence="1">
    <location>
        <begin position="14"/>
        <end position="273"/>
    </location>
</feature>
<organism evidence="2 3">
    <name type="scientific">Methanocorpusculum parvum</name>
    <dbReference type="NCBI Taxonomy" id="2193"/>
    <lineage>
        <taxon>Archaea</taxon>
        <taxon>Methanobacteriati</taxon>
        <taxon>Methanobacteriota</taxon>
        <taxon>Stenosarchaea group</taxon>
        <taxon>Methanomicrobia</taxon>
        <taxon>Methanomicrobiales</taxon>
        <taxon>Methanocorpusculaceae</taxon>
        <taxon>Methanocorpusculum</taxon>
    </lineage>
</organism>